<feature type="domain" description="Beta-lactamase-related" evidence="3">
    <location>
        <begin position="56"/>
        <end position="352"/>
    </location>
</feature>
<sequence length="374" mass="41934">MEKQTRTHVFFVGVSLFILTSALWLASCSNIKKQSWNDSEVINPKYREFAGAADSYLTESGFQGAVLIGRGDKIVFAKGYGVCDVKAAAPEKVPIGINSTFEAGSISKQMTAAAVMQLVEKKKLAVDDKISKFFSDFEAGDKITIEMLLNMRSGLTDHINSADEFFPKNIYRHIEVNQMACKPVDKNLVLTYLSEAPLLAEPDSTYFYCNTNYYLLASIIEQVSGMSYSEYIQKNIFTRCGMNHSNLEFQKTDTRGYDYKGRYYSIPAALALGCGDVNSNVTDLFKWNVLFTSGKVVKKKTFQKMIDSESYGYGVYRHDDSIFHAGVTNVFNSYDGYYFDGKVSVIVLCNCPVAKINATSVARNLYKLYEENNN</sequence>
<dbReference type="GO" id="GO:0016020">
    <property type="term" value="C:membrane"/>
    <property type="evidence" value="ECO:0007669"/>
    <property type="project" value="UniProtKB-SubCell"/>
</dbReference>
<reference evidence="4 5" key="1">
    <citation type="submission" date="2016-10" db="EMBL/GenBank/DDBJ databases">
        <authorList>
            <person name="de Groot N.N."/>
        </authorList>
    </citation>
    <scope>NUCLEOTIDE SEQUENCE [LARGE SCALE GENOMIC DNA]</scope>
    <source>
        <strain evidence="4 5">B25</strain>
    </source>
</reference>
<dbReference type="AlphaFoldDB" id="A0A1H9CNA7"/>
<proteinExistence type="predicted"/>
<dbReference type="SUPFAM" id="SSF56601">
    <property type="entry name" value="beta-lactamase/transpeptidase-like"/>
    <property type="match status" value="1"/>
</dbReference>
<dbReference type="PROSITE" id="PS51257">
    <property type="entry name" value="PROKAR_LIPOPROTEIN"/>
    <property type="match status" value="1"/>
</dbReference>
<dbReference type="InterPro" id="IPR012338">
    <property type="entry name" value="Beta-lactam/transpept-like"/>
</dbReference>
<dbReference type="Gene3D" id="3.40.710.10">
    <property type="entry name" value="DD-peptidase/beta-lactamase superfamily"/>
    <property type="match status" value="1"/>
</dbReference>
<name>A0A1H9CNA7_9SPIR</name>
<accession>A0A1H9CNA7</accession>
<evidence type="ECO:0000256" key="2">
    <source>
        <dbReference type="ARBA" id="ARBA00023136"/>
    </source>
</evidence>
<keyword evidence="2" id="KW-0472">Membrane</keyword>
<comment type="subcellular location">
    <subcellularLocation>
        <location evidence="1">Membrane</location>
    </subcellularLocation>
</comment>
<dbReference type="InterPro" id="IPR001466">
    <property type="entry name" value="Beta-lactam-related"/>
</dbReference>
<dbReference type="PANTHER" id="PTHR46825:SF11">
    <property type="entry name" value="PENICILLIN-BINDING PROTEIN 4"/>
    <property type="match status" value="1"/>
</dbReference>
<dbReference type="Pfam" id="PF00144">
    <property type="entry name" value="Beta-lactamase"/>
    <property type="match status" value="1"/>
</dbReference>
<organism evidence="4 5">
    <name type="scientific">Treponema bryantii</name>
    <dbReference type="NCBI Taxonomy" id="163"/>
    <lineage>
        <taxon>Bacteria</taxon>
        <taxon>Pseudomonadati</taxon>
        <taxon>Spirochaetota</taxon>
        <taxon>Spirochaetia</taxon>
        <taxon>Spirochaetales</taxon>
        <taxon>Treponemataceae</taxon>
        <taxon>Treponema</taxon>
    </lineage>
</organism>
<evidence type="ECO:0000313" key="5">
    <source>
        <dbReference type="Proteomes" id="UP000182360"/>
    </source>
</evidence>
<evidence type="ECO:0000256" key="1">
    <source>
        <dbReference type="ARBA" id="ARBA00004370"/>
    </source>
</evidence>
<dbReference type="OrthoDB" id="9797709at2"/>
<dbReference type="Proteomes" id="UP000182360">
    <property type="component" value="Unassembled WGS sequence"/>
</dbReference>
<keyword evidence="5" id="KW-1185">Reference proteome</keyword>
<gene>
    <name evidence="4" type="ORF">SAMN04487977_102243</name>
</gene>
<evidence type="ECO:0000313" key="4">
    <source>
        <dbReference type="EMBL" id="SEQ02654.1"/>
    </source>
</evidence>
<dbReference type="STRING" id="163.SAMN04487775_11090"/>
<dbReference type="EMBL" id="FOFU01000002">
    <property type="protein sequence ID" value="SEQ02654.1"/>
    <property type="molecule type" value="Genomic_DNA"/>
</dbReference>
<evidence type="ECO:0000259" key="3">
    <source>
        <dbReference type="Pfam" id="PF00144"/>
    </source>
</evidence>
<dbReference type="PANTHER" id="PTHR46825">
    <property type="entry name" value="D-ALANYL-D-ALANINE-CARBOXYPEPTIDASE/ENDOPEPTIDASE AMPH"/>
    <property type="match status" value="1"/>
</dbReference>
<protein>
    <submittedName>
        <fullName evidence="4">CubicO group peptidase, beta-lactamase class C family</fullName>
    </submittedName>
</protein>
<dbReference type="InterPro" id="IPR050491">
    <property type="entry name" value="AmpC-like"/>
</dbReference>
<dbReference type="RefSeq" id="WP_074641320.1">
    <property type="nucleotide sequence ID" value="NZ_FOFU01000002.1"/>
</dbReference>